<evidence type="ECO:0000259" key="2">
    <source>
        <dbReference type="Pfam" id="PF07158"/>
    </source>
</evidence>
<accession>A0ABY2RU32</accession>
<dbReference type="EMBL" id="SWMS01000035">
    <property type="protein sequence ID" value="TKG60647.1"/>
    <property type="molecule type" value="Genomic_DNA"/>
</dbReference>
<keyword evidence="1" id="KW-0472">Membrane</keyword>
<feature type="transmembrane region" description="Helical" evidence="1">
    <location>
        <begin position="422"/>
        <end position="441"/>
    </location>
</feature>
<feature type="transmembrane region" description="Helical" evidence="1">
    <location>
        <begin position="170"/>
        <end position="194"/>
    </location>
</feature>
<feature type="domain" description="Dicarboxylate carrier MatC N-terminal" evidence="2">
    <location>
        <begin position="2"/>
        <end position="148"/>
    </location>
</feature>
<keyword evidence="1" id="KW-0812">Transmembrane</keyword>
<dbReference type="InterPro" id="IPR009827">
    <property type="entry name" value="MatC_N"/>
</dbReference>
<feature type="transmembrane region" description="Helical" evidence="1">
    <location>
        <begin position="81"/>
        <end position="100"/>
    </location>
</feature>
<feature type="transmembrane region" description="Helical" evidence="1">
    <location>
        <begin position="138"/>
        <end position="158"/>
    </location>
</feature>
<feature type="transmembrane region" description="Helical" evidence="1">
    <location>
        <begin position="248"/>
        <end position="266"/>
    </location>
</feature>
<evidence type="ECO:0000256" key="1">
    <source>
        <dbReference type="SAM" id="Phobius"/>
    </source>
</evidence>
<sequence>MEHLIGLVILALVFLAGTIRPISMGALALGAAFLVGLTLYGVDADGIAGGFPASMLVVLVGVTYLFAIATHNGTIGWLVDAAVRLVNGRIAIIPWIMFLVPCALTAIGSATPAAVAVIVPIALSFARQYRISEAMMSVLVIQGATAGGFSPIGIYGIIVNGLVQAAGLQVSSLALFGGTFAACLLVAVAAFLWLGGLSIVRKGTTGTDAAAGGPAGGAPPAGGRPAPTATLTVPAPVKTAAPAKPKGTVRLVLTLAGILTLVLATLVADLDVGFTAITVAVVLSLIYPADGKAAAGDIAWGTVLLICGIVTYIALLQKMGAIDWLGAKIANVNAPLLAAFLICLIGAVVSAFASTTAFLGAVIPIATPFLVAGQVSTTGLVIAAAIATSVVDCSPYSTMGALSVANAGEAAKEEVFRSLMRWGMGLVVLAPVVAWSVFVVVPRMW</sequence>
<evidence type="ECO:0000313" key="3">
    <source>
        <dbReference type="EMBL" id="TKG60647.1"/>
    </source>
</evidence>
<protein>
    <recommendedName>
        <fullName evidence="2">Dicarboxylate carrier MatC N-terminal domain-containing protein</fullName>
    </recommendedName>
</protein>
<feature type="transmembrane region" description="Helical" evidence="1">
    <location>
        <begin position="369"/>
        <end position="391"/>
    </location>
</feature>
<organism evidence="3 4">
    <name type="scientific">Prauserella endophytica</name>
    <dbReference type="NCBI Taxonomy" id="1592324"/>
    <lineage>
        <taxon>Bacteria</taxon>
        <taxon>Bacillati</taxon>
        <taxon>Actinomycetota</taxon>
        <taxon>Actinomycetes</taxon>
        <taxon>Pseudonocardiales</taxon>
        <taxon>Pseudonocardiaceae</taxon>
        <taxon>Prauserella</taxon>
        <taxon>Prauserella coralliicola group</taxon>
    </lineage>
</organism>
<keyword evidence="4" id="KW-1185">Reference proteome</keyword>
<gene>
    <name evidence="3" type="ORF">FCN18_34940</name>
</gene>
<keyword evidence="1" id="KW-1133">Transmembrane helix</keyword>
<comment type="caution">
    <text evidence="3">The sequence shown here is derived from an EMBL/GenBank/DDBJ whole genome shotgun (WGS) entry which is preliminary data.</text>
</comment>
<name>A0ABY2RU32_9PSEU</name>
<reference evidence="3 4" key="1">
    <citation type="journal article" date="2015" name="Antonie Van Leeuwenhoek">
        <title>Prauserella endophytica sp. nov., an endophytic actinobacterium isolated from Tamarix taklamakanensis.</title>
        <authorList>
            <person name="Liu J.M."/>
            <person name="Habden X."/>
            <person name="Guo L."/>
            <person name="Tuo L."/>
            <person name="Jiang Z.K."/>
            <person name="Liu S.W."/>
            <person name="Liu X.F."/>
            <person name="Chen L."/>
            <person name="Li R.F."/>
            <person name="Zhang Y.Q."/>
            <person name="Sun C.H."/>
        </authorList>
    </citation>
    <scope>NUCLEOTIDE SEQUENCE [LARGE SCALE GENOMIC DNA]</scope>
    <source>
        <strain evidence="3 4">CGMCC 4.7182</strain>
    </source>
</reference>
<feature type="transmembrane region" description="Helical" evidence="1">
    <location>
        <begin position="298"/>
        <end position="316"/>
    </location>
</feature>
<feature type="transmembrane region" description="Helical" evidence="1">
    <location>
        <begin position="336"/>
        <end position="362"/>
    </location>
</feature>
<dbReference type="Pfam" id="PF07158">
    <property type="entry name" value="MatC_N"/>
    <property type="match status" value="1"/>
</dbReference>
<feature type="transmembrane region" description="Helical" evidence="1">
    <location>
        <begin position="106"/>
        <end position="126"/>
    </location>
</feature>
<proteinExistence type="predicted"/>
<feature type="transmembrane region" description="Helical" evidence="1">
    <location>
        <begin position="46"/>
        <end position="69"/>
    </location>
</feature>
<evidence type="ECO:0000313" key="4">
    <source>
        <dbReference type="Proteomes" id="UP000309992"/>
    </source>
</evidence>
<dbReference type="Proteomes" id="UP000309992">
    <property type="component" value="Unassembled WGS sequence"/>
</dbReference>